<feature type="transmembrane region" description="Helical" evidence="5">
    <location>
        <begin position="234"/>
        <end position="251"/>
    </location>
</feature>
<dbReference type="STRING" id="617002.SAMN05660653_00120"/>
<dbReference type="InterPro" id="IPR052561">
    <property type="entry name" value="ComplexI_Subunit1"/>
</dbReference>
<evidence type="ECO:0000256" key="5">
    <source>
        <dbReference type="SAM" id="Phobius"/>
    </source>
</evidence>
<comment type="subcellular location">
    <subcellularLocation>
        <location evidence="1">Membrane</location>
        <topology evidence="1">Multi-pass membrane protein</topology>
    </subcellularLocation>
</comment>
<organism evidence="6 7">
    <name type="scientific">Desulfonatronum thiosulfatophilum</name>
    <dbReference type="NCBI Taxonomy" id="617002"/>
    <lineage>
        <taxon>Bacteria</taxon>
        <taxon>Pseudomonadati</taxon>
        <taxon>Thermodesulfobacteriota</taxon>
        <taxon>Desulfovibrionia</taxon>
        <taxon>Desulfovibrionales</taxon>
        <taxon>Desulfonatronaceae</taxon>
        <taxon>Desulfonatronum</taxon>
    </lineage>
</organism>
<feature type="transmembrane region" description="Helical" evidence="5">
    <location>
        <begin position="263"/>
        <end position="284"/>
    </location>
</feature>
<evidence type="ECO:0000313" key="7">
    <source>
        <dbReference type="Proteomes" id="UP000198771"/>
    </source>
</evidence>
<evidence type="ECO:0000313" key="6">
    <source>
        <dbReference type="EMBL" id="SDB02945.1"/>
    </source>
</evidence>
<sequence>MNTAQVLMALIAALFLAPLAVGVLTGVDRRITARLQSRIGPPILQPFYDIGKLLGKETVLASHWLAFCSLLYLAGAVTSVVLFFLQADLLLIFFVQAVGSVFLVLGALSVPSPYSQIGAHRELLQIIAYEPLLILVIVGFFMATGSFKIDAIYAMDQPLLLQMPLLFLVLGIALTIKLRKSPFDISGSHHAHQEIVRGVYTEYSGPYYAVVEIAHLFEIVLILGLLSLFWSTSVVGIIVLLGVTYFVEILIDNTTSRMTWRWMLGTAWATGITLSLINLLWLYYR</sequence>
<dbReference type="OrthoDB" id="9778499at2"/>
<protein>
    <submittedName>
        <fullName evidence="6">Ech hydrogenase subunit B</fullName>
    </submittedName>
</protein>
<dbReference type="Pfam" id="PF00146">
    <property type="entry name" value="NADHdh"/>
    <property type="match status" value="1"/>
</dbReference>
<dbReference type="PANTHER" id="PTHR43359:SF1">
    <property type="entry name" value="FORMATE HYDROGENLYASE SUBUNIT 4-RELATED"/>
    <property type="match status" value="1"/>
</dbReference>
<evidence type="ECO:0000256" key="1">
    <source>
        <dbReference type="ARBA" id="ARBA00004141"/>
    </source>
</evidence>
<evidence type="ECO:0000256" key="2">
    <source>
        <dbReference type="ARBA" id="ARBA00022692"/>
    </source>
</evidence>
<evidence type="ECO:0000256" key="4">
    <source>
        <dbReference type="ARBA" id="ARBA00023136"/>
    </source>
</evidence>
<reference evidence="6 7" key="1">
    <citation type="submission" date="2016-10" db="EMBL/GenBank/DDBJ databases">
        <authorList>
            <person name="de Groot N.N."/>
        </authorList>
    </citation>
    <scope>NUCLEOTIDE SEQUENCE [LARGE SCALE GENOMIC DNA]</scope>
    <source>
        <strain evidence="6 7">ASO4-2</strain>
    </source>
</reference>
<name>A0A1G6A3I1_9BACT</name>
<keyword evidence="7" id="KW-1185">Reference proteome</keyword>
<keyword evidence="4 5" id="KW-0472">Membrane</keyword>
<dbReference type="AlphaFoldDB" id="A0A1G6A3I1"/>
<proteinExistence type="predicted"/>
<evidence type="ECO:0000256" key="3">
    <source>
        <dbReference type="ARBA" id="ARBA00022989"/>
    </source>
</evidence>
<feature type="transmembrane region" description="Helical" evidence="5">
    <location>
        <begin position="64"/>
        <end position="85"/>
    </location>
</feature>
<dbReference type="Proteomes" id="UP000198771">
    <property type="component" value="Unassembled WGS sequence"/>
</dbReference>
<dbReference type="GO" id="GO:0005886">
    <property type="term" value="C:plasma membrane"/>
    <property type="evidence" value="ECO:0007669"/>
    <property type="project" value="TreeGrafter"/>
</dbReference>
<dbReference type="RefSeq" id="WP_092116166.1">
    <property type="nucleotide sequence ID" value="NZ_FMXO01000001.1"/>
</dbReference>
<dbReference type="InterPro" id="IPR001694">
    <property type="entry name" value="NADH_UbQ_OxRdtase_su1/FPO"/>
</dbReference>
<feature type="transmembrane region" description="Helical" evidence="5">
    <location>
        <begin position="123"/>
        <end position="147"/>
    </location>
</feature>
<dbReference type="EMBL" id="FMXO01000001">
    <property type="protein sequence ID" value="SDB02945.1"/>
    <property type="molecule type" value="Genomic_DNA"/>
</dbReference>
<feature type="transmembrane region" description="Helical" evidence="5">
    <location>
        <begin position="91"/>
        <end position="111"/>
    </location>
</feature>
<keyword evidence="3 5" id="KW-1133">Transmembrane helix</keyword>
<feature type="transmembrane region" description="Helical" evidence="5">
    <location>
        <begin position="159"/>
        <end position="176"/>
    </location>
</feature>
<feature type="transmembrane region" description="Helical" evidence="5">
    <location>
        <begin position="6"/>
        <end position="27"/>
    </location>
</feature>
<gene>
    <name evidence="6" type="ORF">SAMN05660653_00120</name>
</gene>
<keyword evidence="2 5" id="KW-0812">Transmembrane</keyword>
<dbReference type="PANTHER" id="PTHR43359">
    <property type="entry name" value="FORMATE HYDROGENLYASE SUBUNIT 4"/>
    <property type="match status" value="1"/>
</dbReference>
<accession>A0A1G6A3I1</accession>